<keyword evidence="5" id="KW-1185">Reference proteome</keyword>
<dbReference type="InterPro" id="IPR025092">
    <property type="entry name" value="Glyco_hydro_66"/>
</dbReference>
<dbReference type="CDD" id="cd14745">
    <property type="entry name" value="GH66"/>
    <property type="match status" value="1"/>
</dbReference>
<proteinExistence type="inferred from homology"/>
<reference evidence="4" key="1">
    <citation type="submission" date="2023-07" db="EMBL/GenBank/DDBJ databases">
        <authorList>
            <person name="Kim M.K."/>
        </authorList>
    </citation>
    <scope>NUCLEOTIDE SEQUENCE</scope>
    <source>
        <strain evidence="4">M29</strain>
    </source>
</reference>
<sequence>MSYFLPLRKKTLARRWPLTLLSAGLLLAAVPASKAQNLGLVQSDKARYAPGQPVTFSVAIDQPQAGLTLEVKYYHTHALVSQQTVAANTTAATWTWTPPSTDYQGYLVGLTLKSGTNVLDEATLGVDVSSDWARFPRYGFLSEFGPKTSAQLDAMMQQLNRYHLNGLQFYDWMDKHHQPLPGTAQAPAATWNDLANRPTSLATLAGYIDRGHDRNMKSLFYNLVYGAYPNASADGVSDSWGLYLDANHNNRYTIGGLPSSWEASSLSVLDPANTSWQNYLLAENNKVYNATGLNFDGWHMDQVGDPGTVYAYGGAVANLPTGFRSMVNAAKAARPTKSVVMNAVNQFGQSQIAPGPVDIVYTEMWTGNEDYIQLGQVIRDNEATAPGKRNVLAAYVNKGLSNSTGYFNDASVLMADAVIFANGGSHIELGEHMLGNEYFPNSNLQMSALLQYNLTSYYDFLTAYENVLRDQNRTFTNVAMTGPNVQAWPPALGKVTTLSTSVGSSQVFHLLNFRNARTLNWRDNGQVQPIPNPVTNLNLSFPLGTPVTKLWMASPDINRGLPQQLTFTQSGGTVTFQLPELNYWTMVVAETGNITATAAAAKAAFAFSNAPNPFHGATTIHFTLPVREAVDLGVYDLSGRLVTTLRQGVLPAGPHAVELPEQAVAPGVYLCRLQSASGTAVQRLVKLD</sequence>
<evidence type="ECO:0000256" key="1">
    <source>
        <dbReference type="ARBA" id="ARBA00010837"/>
    </source>
</evidence>
<dbReference type="Gene3D" id="2.60.40.1180">
    <property type="entry name" value="Golgi alpha-mannosidase II"/>
    <property type="match status" value="1"/>
</dbReference>
<dbReference type="InterPro" id="IPR013780">
    <property type="entry name" value="Glyco_hydro_b"/>
</dbReference>
<dbReference type="InterPro" id="IPR026444">
    <property type="entry name" value="Secre_tail"/>
</dbReference>
<dbReference type="Proteomes" id="UP001167796">
    <property type="component" value="Unassembled WGS sequence"/>
</dbReference>
<dbReference type="NCBIfam" id="TIGR04183">
    <property type="entry name" value="Por_Secre_tail"/>
    <property type="match status" value="1"/>
</dbReference>
<evidence type="ECO:0000256" key="2">
    <source>
        <dbReference type="ARBA" id="ARBA00022729"/>
    </source>
</evidence>
<dbReference type="InterPro" id="IPR013783">
    <property type="entry name" value="Ig-like_fold"/>
</dbReference>
<dbReference type="Gene3D" id="3.20.20.80">
    <property type="entry name" value="Glycosidases"/>
    <property type="match status" value="1"/>
</dbReference>
<dbReference type="GO" id="GO:0016787">
    <property type="term" value="F:hydrolase activity"/>
    <property type="evidence" value="ECO:0007669"/>
    <property type="project" value="UniProtKB-KW"/>
</dbReference>
<feature type="signal peptide" evidence="3">
    <location>
        <begin position="1"/>
        <end position="28"/>
    </location>
</feature>
<dbReference type="EMBL" id="JAUQSX010000011">
    <property type="protein sequence ID" value="MDO7848532.1"/>
    <property type="molecule type" value="Genomic_DNA"/>
</dbReference>
<accession>A0ABT9AF90</accession>
<dbReference type="Pfam" id="PF13199">
    <property type="entry name" value="Glyco_hydro_66"/>
    <property type="match status" value="1"/>
</dbReference>
<evidence type="ECO:0000313" key="5">
    <source>
        <dbReference type="Proteomes" id="UP001167796"/>
    </source>
</evidence>
<dbReference type="Gene3D" id="2.60.40.10">
    <property type="entry name" value="Immunoglobulins"/>
    <property type="match status" value="1"/>
</dbReference>
<feature type="chain" id="PRO_5045762463" evidence="3">
    <location>
        <begin position="29"/>
        <end position="688"/>
    </location>
</feature>
<protein>
    <submittedName>
        <fullName evidence="4">Glycoside hydrolase family 66 protein</fullName>
    </submittedName>
</protein>
<gene>
    <name evidence="4" type="ORF">Q5H92_19350</name>
</gene>
<comment type="similarity">
    <text evidence="1">Belongs to the glycosyl hydrolase 66 family.</text>
</comment>
<dbReference type="RefSeq" id="WP_305013209.1">
    <property type="nucleotide sequence ID" value="NZ_JAUQSX010000011.1"/>
</dbReference>
<dbReference type="Gene3D" id="2.60.40.4070">
    <property type="match status" value="1"/>
</dbReference>
<evidence type="ECO:0000256" key="3">
    <source>
        <dbReference type="SAM" id="SignalP"/>
    </source>
</evidence>
<evidence type="ECO:0000313" key="4">
    <source>
        <dbReference type="EMBL" id="MDO7848532.1"/>
    </source>
</evidence>
<comment type="caution">
    <text evidence="4">The sequence shown here is derived from an EMBL/GenBank/DDBJ whole genome shotgun (WGS) entry which is preliminary data.</text>
</comment>
<keyword evidence="4" id="KW-0378">Hydrolase</keyword>
<name>A0ABT9AF90_9BACT</name>
<organism evidence="4 5">
    <name type="scientific">Hymenobacter mellowenesis</name>
    <dbReference type="NCBI Taxonomy" id="3063995"/>
    <lineage>
        <taxon>Bacteria</taxon>
        <taxon>Pseudomonadati</taxon>
        <taxon>Bacteroidota</taxon>
        <taxon>Cytophagia</taxon>
        <taxon>Cytophagales</taxon>
        <taxon>Hymenobacteraceae</taxon>
        <taxon>Hymenobacter</taxon>
    </lineage>
</organism>
<keyword evidence="2 3" id="KW-0732">Signal</keyword>